<comment type="caution">
    <text evidence="2">The sequence shown here is derived from an EMBL/GenBank/DDBJ whole genome shotgun (WGS) entry which is preliminary data.</text>
</comment>
<dbReference type="AlphaFoldDB" id="A0A9D4H9M1"/>
<dbReference type="Proteomes" id="UP000828390">
    <property type="component" value="Unassembled WGS sequence"/>
</dbReference>
<keyword evidence="3" id="KW-1185">Reference proteome</keyword>
<reference evidence="2" key="2">
    <citation type="submission" date="2020-11" db="EMBL/GenBank/DDBJ databases">
        <authorList>
            <person name="McCartney M.A."/>
            <person name="Auch B."/>
            <person name="Kono T."/>
            <person name="Mallez S."/>
            <person name="Becker A."/>
            <person name="Gohl D.M."/>
            <person name="Silverstein K.A.T."/>
            <person name="Koren S."/>
            <person name="Bechman K.B."/>
            <person name="Herman A."/>
            <person name="Abrahante J.E."/>
            <person name="Garbe J."/>
        </authorList>
    </citation>
    <scope>NUCLEOTIDE SEQUENCE</scope>
    <source>
        <strain evidence="2">Duluth1</strain>
        <tissue evidence="2">Whole animal</tissue>
    </source>
</reference>
<feature type="region of interest" description="Disordered" evidence="1">
    <location>
        <begin position="12"/>
        <end position="33"/>
    </location>
</feature>
<reference evidence="2" key="1">
    <citation type="journal article" date="2019" name="bioRxiv">
        <title>The Genome of the Zebra Mussel, Dreissena polymorpha: A Resource for Invasive Species Research.</title>
        <authorList>
            <person name="McCartney M.A."/>
            <person name="Auch B."/>
            <person name="Kono T."/>
            <person name="Mallez S."/>
            <person name="Zhang Y."/>
            <person name="Obille A."/>
            <person name="Becker A."/>
            <person name="Abrahante J.E."/>
            <person name="Garbe J."/>
            <person name="Badalamenti J.P."/>
            <person name="Herman A."/>
            <person name="Mangelson H."/>
            <person name="Liachko I."/>
            <person name="Sullivan S."/>
            <person name="Sone E.D."/>
            <person name="Koren S."/>
            <person name="Silverstein K.A.T."/>
            <person name="Beckman K.B."/>
            <person name="Gohl D.M."/>
        </authorList>
    </citation>
    <scope>NUCLEOTIDE SEQUENCE</scope>
    <source>
        <strain evidence="2">Duluth1</strain>
        <tissue evidence="2">Whole animal</tissue>
    </source>
</reference>
<feature type="compositionally biased region" description="Polar residues" evidence="1">
    <location>
        <begin position="17"/>
        <end position="30"/>
    </location>
</feature>
<proteinExistence type="predicted"/>
<organism evidence="2 3">
    <name type="scientific">Dreissena polymorpha</name>
    <name type="common">Zebra mussel</name>
    <name type="synonym">Mytilus polymorpha</name>
    <dbReference type="NCBI Taxonomy" id="45954"/>
    <lineage>
        <taxon>Eukaryota</taxon>
        <taxon>Metazoa</taxon>
        <taxon>Spiralia</taxon>
        <taxon>Lophotrochozoa</taxon>
        <taxon>Mollusca</taxon>
        <taxon>Bivalvia</taxon>
        <taxon>Autobranchia</taxon>
        <taxon>Heteroconchia</taxon>
        <taxon>Euheterodonta</taxon>
        <taxon>Imparidentia</taxon>
        <taxon>Neoheterodontei</taxon>
        <taxon>Myida</taxon>
        <taxon>Dreissenoidea</taxon>
        <taxon>Dreissenidae</taxon>
        <taxon>Dreissena</taxon>
    </lineage>
</organism>
<accession>A0A9D4H9M1</accession>
<evidence type="ECO:0000313" key="2">
    <source>
        <dbReference type="EMBL" id="KAH3829481.1"/>
    </source>
</evidence>
<gene>
    <name evidence="2" type="ORF">DPMN_131477</name>
</gene>
<evidence type="ECO:0000313" key="3">
    <source>
        <dbReference type="Proteomes" id="UP000828390"/>
    </source>
</evidence>
<evidence type="ECO:0000256" key="1">
    <source>
        <dbReference type="SAM" id="MobiDB-lite"/>
    </source>
</evidence>
<dbReference type="EMBL" id="JAIWYP010000005">
    <property type="protein sequence ID" value="KAH3829481.1"/>
    <property type="molecule type" value="Genomic_DNA"/>
</dbReference>
<sequence>MVSLCRYWSAHDGVGERSSNSGEHLQTSQGVGPVHRLLAPQDRLVVSVGE</sequence>
<name>A0A9D4H9M1_DREPO</name>
<protein>
    <submittedName>
        <fullName evidence="2">Uncharacterized protein</fullName>
    </submittedName>
</protein>